<protein>
    <submittedName>
        <fullName evidence="2">Uncharacterized protein</fullName>
    </submittedName>
</protein>
<dbReference type="AlphaFoldDB" id="A0AB38C725"/>
<feature type="region of interest" description="Disordered" evidence="1">
    <location>
        <begin position="43"/>
        <end position="68"/>
    </location>
</feature>
<sequence>MDMSSTIIPWLTKMMARNAKVRMNLLAKLMIEWSQYQRASRTTSTAAPVAKHSQPARKISAAYGVRSQ</sequence>
<dbReference type="EMBL" id="FPKH01000001">
    <property type="protein sequence ID" value="SFX45032.1"/>
    <property type="molecule type" value="Genomic_DNA"/>
</dbReference>
<evidence type="ECO:0000313" key="2">
    <source>
        <dbReference type="EMBL" id="SFX45032.1"/>
    </source>
</evidence>
<accession>A0AB38C725</accession>
<comment type="caution">
    <text evidence="2">The sequence shown here is derived from an EMBL/GenBank/DDBJ whole genome shotgun (WGS) entry which is preliminary data.</text>
</comment>
<organism evidence="2 3">
    <name type="scientific">Janthinobacterium lividum</name>
    <dbReference type="NCBI Taxonomy" id="29581"/>
    <lineage>
        <taxon>Bacteria</taxon>
        <taxon>Pseudomonadati</taxon>
        <taxon>Pseudomonadota</taxon>
        <taxon>Betaproteobacteria</taxon>
        <taxon>Burkholderiales</taxon>
        <taxon>Oxalobacteraceae</taxon>
        <taxon>Janthinobacterium</taxon>
    </lineage>
</organism>
<gene>
    <name evidence="2" type="ORF">SAMN03097694_2243</name>
</gene>
<dbReference type="Proteomes" id="UP000182489">
    <property type="component" value="Unassembled WGS sequence"/>
</dbReference>
<evidence type="ECO:0000256" key="1">
    <source>
        <dbReference type="SAM" id="MobiDB-lite"/>
    </source>
</evidence>
<reference evidence="2 3" key="1">
    <citation type="submission" date="2016-11" db="EMBL/GenBank/DDBJ databases">
        <authorList>
            <person name="Varghese N."/>
            <person name="Submissions S."/>
        </authorList>
    </citation>
    <scope>NUCLEOTIDE SEQUENCE [LARGE SCALE GENOMIC DNA]</scope>
    <source>
        <strain evidence="2 3">NFR18</strain>
    </source>
</reference>
<proteinExistence type="predicted"/>
<evidence type="ECO:0000313" key="3">
    <source>
        <dbReference type="Proteomes" id="UP000182489"/>
    </source>
</evidence>
<name>A0AB38C725_9BURK</name>